<dbReference type="Proteomes" id="UP001054837">
    <property type="component" value="Unassembled WGS sequence"/>
</dbReference>
<feature type="compositionally biased region" description="Polar residues" evidence="1">
    <location>
        <begin position="286"/>
        <end position="307"/>
    </location>
</feature>
<sequence>MCTKQPINQSDVVQQNESFWIRVQSIERSRLFTETQSLEMSYLAERNILRFVKNVILVNFCDPGLRFGELELDVAKATRSFAPYRDKFWNMLQDHWKTTCESEAEVLLFGFTQCLMMSPHGTDIEFLMVCAFLTELVSYSFLKKKCYRVLHLTSACLLAVIDRHFYPHVKERFLAVRNLCEIINPYLDSGRLAWDIVEYYTVWKADQYTKQGNQIPVERFVLEKDEKKLFKLCVMEIDTSVEKSTTSSETPFVPERAVLSDIPSQELAKPRKAALGNVQRIFPETTDPSSSSAFCSAKDNSSSSATHTPWEDPTSKTWSTNQLSNLTAATHKSSEGYFSVSEMEISPGEYFSESETETSSEEYFSGSETEDSSYYTPAAIGKVNKLLVISMLRSIEDGFNLRDQDIPVSYDLYDLHDSSNGSLCLHCNTSCVKHLSILDRNLIAFWAGRYLSAI</sequence>
<dbReference type="EMBL" id="BPLQ01003766">
    <property type="protein sequence ID" value="GIY02952.1"/>
    <property type="molecule type" value="Genomic_DNA"/>
</dbReference>
<reference evidence="2 3" key="1">
    <citation type="submission" date="2021-06" db="EMBL/GenBank/DDBJ databases">
        <title>Caerostris darwini draft genome.</title>
        <authorList>
            <person name="Kono N."/>
            <person name="Arakawa K."/>
        </authorList>
    </citation>
    <scope>NUCLEOTIDE SEQUENCE [LARGE SCALE GENOMIC DNA]</scope>
</reference>
<dbReference type="AlphaFoldDB" id="A0AAV4Q3J1"/>
<evidence type="ECO:0000256" key="1">
    <source>
        <dbReference type="SAM" id="MobiDB-lite"/>
    </source>
</evidence>
<comment type="caution">
    <text evidence="2">The sequence shown here is derived from an EMBL/GenBank/DDBJ whole genome shotgun (WGS) entry which is preliminary data.</text>
</comment>
<organism evidence="2 3">
    <name type="scientific">Caerostris darwini</name>
    <dbReference type="NCBI Taxonomy" id="1538125"/>
    <lineage>
        <taxon>Eukaryota</taxon>
        <taxon>Metazoa</taxon>
        <taxon>Ecdysozoa</taxon>
        <taxon>Arthropoda</taxon>
        <taxon>Chelicerata</taxon>
        <taxon>Arachnida</taxon>
        <taxon>Araneae</taxon>
        <taxon>Araneomorphae</taxon>
        <taxon>Entelegynae</taxon>
        <taxon>Araneoidea</taxon>
        <taxon>Araneidae</taxon>
        <taxon>Caerostris</taxon>
    </lineage>
</organism>
<keyword evidence="3" id="KW-1185">Reference proteome</keyword>
<name>A0AAV4Q3J1_9ARAC</name>
<accession>A0AAV4Q3J1</accession>
<evidence type="ECO:0000313" key="2">
    <source>
        <dbReference type="EMBL" id="GIY02952.1"/>
    </source>
</evidence>
<proteinExistence type="predicted"/>
<evidence type="ECO:0000313" key="3">
    <source>
        <dbReference type="Proteomes" id="UP001054837"/>
    </source>
</evidence>
<protein>
    <submittedName>
        <fullName evidence="2">Uncharacterized protein</fullName>
    </submittedName>
</protein>
<feature type="region of interest" description="Disordered" evidence="1">
    <location>
        <begin position="282"/>
        <end position="319"/>
    </location>
</feature>
<gene>
    <name evidence="2" type="ORF">CDAR_407411</name>
</gene>